<gene>
    <name evidence="4" type="ORF">UFOVP1043_39</name>
</gene>
<keyword evidence="4" id="KW-0269">Exonuclease</keyword>
<feature type="domain" description="DNA-directed DNA polymerase family A palm" evidence="3">
    <location>
        <begin position="332"/>
        <end position="568"/>
    </location>
</feature>
<dbReference type="PANTHER" id="PTHR10133:SF27">
    <property type="entry name" value="DNA POLYMERASE NU"/>
    <property type="match status" value="1"/>
</dbReference>
<dbReference type="PRINTS" id="PR00868">
    <property type="entry name" value="DNAPOLI"/>
</dbReference>
<dbReference type="GO" id="GO:0008408">
    <property type="term" value="F:3'-5' exonuclease activity"/>
    <property type="evidence" value="ECO:0007669"/>
    <property type="project" value="InterPro"/>
</dbReference>
<dbReference type="InterPro" id="IPR002298">
    <property type="entry name" value="DNA_polymerase_A"/>
</dbReference>
<keyword evidence="4" id="KW-0378">Hydrolase</keyword>
<evidence type="ECO:0000256" key="2">
    <source>
        <dbReference type="ARBA" id="ARBA00023109"/>
    </source>
</evidence>
<organism evidence="4">
    <name type="scientific">uncultured Caudovirales phage</name>
    <dbReference type="NCBI Taxonomy" id="2100421"/>
    <lineage>
        <taxon>Viruses</taxon>
        <taxon>Duplodnaviria</taxon>
        <taxon>Heunggongvirae</taxon>
        <taxon>Uroviricota</taxon>
        <taxon>Caudoviricetes</taxon>
        <taxon>Peduoviridae</taxon>
        <taxon>Maltschvirus</taxon>
        <taxon>Maltschvirus maltsch</taxon>
    </lineage>
</organism>
<sequence>MAIIGIDFESFYSKDYSLSKISTQAYVDHPHFEVIGVAVKVDDEPSEWFSGTMEETKVWLDKFDWRNAWVYAHNALFDATILTWRFDIKPKLWLDTLSMARAVHGTEVGGSLAKLAIHYELGEKGTEVVSALGKRRADFTEEELAKYGEYCINDVDLTHGLFLNLAPHFNKTEIMLIDMTVRMHSEPQFILDVPTLLDHLYHTKKRKEELLTASGIAKEDLMSNPKFAEILRTYGVTPPLKISPATGKETYAFAKTDEDMKALLDFPDFDVQAIVAARLGTRSTIEESRTERFIEIAESGGVLPIPLKYYGADVTGRWSGCDGVNMQNLPRTSLIKSAIQAPEGYVIVGADLSNIELRVSLYFSGQTDKLQIIADGMDLYKDFAATAFKVGYDDVTKDQRFVGKTSILGLGFGTGAFKLRESIRAMSGNDIGKKESERIVELYRSEFDQVKSTWSDGTQVLKDMRDNAPSKFGALKLSVVGKQGVLLPSGLYLKYPNLKELETDTGMEWSYASHRGSRRKIYGGKVVQNCIQSLARCIMGEAMVRITKRYKIALTIHDSCYCVVPEDEAQEALDFIIKELCKEPKWMPGIPLGAEGAFGKTLKEAG</sequence>
<dbReference type="GO" id="GO:0003887">
    <property type="term" value="F:DNA-directed DNA polymerase activity"/>
    <property type="evidence" value="ECO:0007669"/>
    <property type="project" value="InterPro"/>
</dbReference>
<dbReference type="InterPro" id="IPR043502">
    <property type="entry name" value="DNA/RNA_pol_sf"/>
</dbReference>
<dbReference type="Pfam" id="PF01612">
    <property type="entry name" value="DNA_pol_A_exo1"/>
    <property type="match status" value="1"/>
</dbReference>
<dbReference type="InterPro" id="IPR036397">
    <property type="entry name" value="RNaseH_sf"/>
</dbReference>
<evidence type="ECO:0000256" key="1">
    <source>
        <dbReference type="ARBA" id="ARBA00022705"/>
    </source>
</evidence>
<evidence type="ECO:0000313" key="4">
    <source>
        <dbReference type="EMBL" id="CAB4180467.1"/>
    </source>
</evidence>
<keyword evidence="2" id="KW-1194">Viral DNA replication</keyword>
<dbReference type="GO" id="GO:0006261">
    <property type="term" value="P:DNA-templated DNA replication"/>
    <property type="evidence" value="ECO:0007669"/>
    <property type="project" value="InterPro"/>
</dbReference>
<dbReference type="EMBL" id="LR797001">
    <property type="protein sequence ID" value="CAB4180467.1"/>
    <property type="molecule type" value="Genomic_DNA"/>
</dbReference>
<keyword evidence="4" id="KW-0540">Nuclease</keyword>
<keyword evidence="1" id="KW-0235">DNA replication</keyword>
<dbReference type="InterPro" id="IPR002562">
    <property type="entry name" value="3'-5'_exonuclease_dom"/>
</dbReference>
<dbReference type="PANTHER" id="PTHR10133">
    <property type="entry name" value="DNA POLYMERASE I"/>
    <property type="match status" value="1"/>
</dbReference>
<dbReference type="SMART" id="SM00482">
    <property type="entry name" value="POLAc"/>
    <property type="match status" value="1"/>
</dbReference>
<evidence type="ECO:0000259" key="3">
    <source>
        <dbReference type="SMART" id="SM00482"/>
    </source>
</evidence>
<dbReference type="InterPro" id="IPR012337">
    <property type="entry name" value="RNaseH-like_sf"/>
</dbReference>
<reference evidence="4" key="1">
    <citation type="submission" date="2020-05" db="EMBL/GenBank/DDBJ databases">
        <authorList>
            <person name="Chiriac C."/>
            <person name="Salcher M."/>
            <person name="Ghai R."/>
            <person name="Kavagutti S V."/>
        </authorList>
    </citation>
    <scope>NUCLEOTIDE SEQUENCE</scope>
</reference>
<dbReference type="Gene3D" id="1.10.150.20">
    <property type="entry name" value="5' to 3' exonuclease, C-terminal subdomain"/>
    <property type="match status" value="1"/>
</dbReference>
<accession>A0A6J5QDK0</accession>
<protein>
    <submittedName>
        <fullName evidence="4">3'-5' exonuclease domain containing protein</fullName>
    </submittedName>
</protein>
<dbReference type="Gene3D" id="3.30.70.370">
    <property type="match status" value="1"/>
</dbReference>
<dbReference type="SUPFAM" id="SSF53098">
    <property type="entry name" value="Ribonuclease H-like"/>
    <property type="match status" value="1"/>
</dbReference>
<proteinExistence type="predicted"/>
<dbReference type="InterPro" id="IPR001098">
    <property type="entry name" value="DNA-dir_DNA_pol_A_palm_dom"/>
</dbReference>
<dbReference type="GO" id="GO:0006302">
    <property type="term" value="P:double-strand break repair"/>
    <property type="evidence" value="ECO:0007669"/>
    <property type="project" value="TreeGrafter"/>
</dbReference>
<dbReference type="Gene3D" id="3.30.420.10">
    <property type="entry name" value="Ribonuclease H-like superfamily/Ribonuclease H"/>
    <property type="match status" value="1"/>
</dbReference>
<dbReference type="Pfam" id="PF00476">
    <property type="entry name" value="DNA_pol_A"/>
    <property type="match status" value="1"/>
</dbReference>
<dbReference type="GO" id="GO:0003677">
    <property type="term" value="F:DNA binding"/>
    <property type="evidence" value="ECO:0007669"/>
    <property type="project" value="InterPro"/>
</dbReference>
<dbReference type="SUPFAM" id="SSF56672">
    <property type="entry name" value="DNA/RNA polymerases"/>
    <property type="match status" value="1"/>
</dbReference>
<name>A0A6J5QDK0_9CAUD</name>
<dbReference type="GO" id="GO:0039693">
    <property type="term" value="P:viral DNA genome replication"/>
    <property type="evidence" value="ECO:0007669"/>
    <property type="project" value="UniProtKB-KW"/>
</dbReference>